<keyword evidence="2" id="KW-0238">DNA-binding</keyword>
<dbReference type="STRING" id="947013.SAMN04488109_3298"/>
<dbReference type="Proteomes" id="UP000184212">
    <property type="component" value="Unassembled WGS sequence"/>
</dbReference>
<evidence type="ECO:0000259" key="6">
    <source>
        <dbReference type="PROSITE" id="PS01124"/>
    </source>
</evidence>
<proteinExistence type="predicted"/>
<protein>
    <submittedName>
        <fullName evidence="7">TolB amino-terminal domain-containing protein</fullName>
    </submittedName>
</protein>
<dbReference type="Gene3D" id="1.25.40.10">
    <property type="entry name" value="Tetratricopeptide repeat domain"/>
    <property type="match status" value="2"/>
</dbReference>
<dbReference type="Pfam" id="PF13181">
    <property type="entry name" value="TPR_8"/>
    <property type="match status" value="2"/>
</dbReference>
<dbReference type="InterPro" id="IPR020449">
    <property type="entry name" value="Tscrpt_reg_AraC-type_HTH"/>
</dbReference>
<keyword evidence="1" id="KW-0805">Transcription regulation</keyword>
<reference evidence="7 8" key="1">
    <citation type="submission" date="2016-11" db="EMBL/GenBank/DDBJ databases">
        <authorList>
            <person name="Jaros S."/>
            <person name="Januszkiewicz K."/>
            <person name="Wedrychowicz H."/>
        </authorList>
    </citation>
    <scope>NUCLEOTIDE SEQUENCE [LARGE SCALE GENOMIC DNA]</scope>
    <source>
        <strain evidence="7 8">DSM 24574</strain>
    </source>
</reference>
<keyword evidence="8" id="KW-1185">Reference proteome</keyword>
<dbReference type="PROSITE" id="PS00041">
    <property type="entry name" value="HTH_ARAC_FAMILY_1"/>
    <property type="match status" value="1"/>
</dbReference>
<dbReference type="SUPFAM" id="SSF48452">
    <property type="entry name" value="TPR-like"/>
    <property type="match status" value="1"/>
</dbReference>
<accession>A0A1M5RBG7</accession>
<dbReference type="Pfam" id="PF12833">
    <property type="entry name" value="HTH_18"/>
    <property type="match status" value="1"/>
</dbReference>
<organism evidence="7 8">
    <name type="scientific">Chryseolinea serpens</name>
    <dbReference type="NCBI Taxonomy" id="947013"/>
    <lineage>
        <taxon>Bacteria</taxon>
        <taxon>Pseudomonadati</taxon>
        <taxon>Bacteroidota</taxon>
        <taxon>Cytophagia</taxon>
        <taxon>Cytophagales</taxon>
        <taxon>Fulvivirgaceae</taxon>
        <taxon>Chryseolinea</taxon>
    </lineage>
</organism>
<dbReference type="InterPro" id="IPR019734">
    <property type="entry name" value="TPR_rpt"/>
</dbReference>
<evidence type="ECO:0000256" key="2">
    <source>
        <dbReference type="ARBA" id="ARBA00023125"/>
    </source>
</evidence>
<keyword evidence="5" id="KW-0472">Membrane</keyword>
<dbReference type="OrthoDB" id="9779074at2"/>
<dbReference type="SMART" id="SM00342">
    <property type="entry name" value="HTH_ARAC"/>
    <property type="match status" value="1"/>
</dbReference>
<dbReference type="Gene3D" id="1.10.10.60">
    <property type="entry name" value="Homeodomain-like"/>
    <property type="match status" value="1"/>
</dbReference>
<keyword evidence="3" id="KW-0804">Transcription</keyword>
<dbReference type="PRINTS" id="PR00032">
    <property type="entry name" value="HTHARAC"/>
</dbReference>
<feature type="domain" description="HTH araC/xylS-type" evidence="6">
    <location>
        <begin position="13"/>
        <end position="112"/>
    </location>
</feature>
<feature type="repeat" description="TPR" evidence="4">
    <location>
        <begin position="467"/>
        <end position="500"/>
    </location>
</feature>
<evidence type="ECO:0000256" key="3">
    <source>
        <dbReference type="ARBA" id="ARBA00023163"/>
    </source>
</evidence>
<evidence type="ECO:0000256" key="4">
    <source>
        <dbReference type="PROSITE-ProRule" id="PRU00339"/>
    </source>
</evidence>
<dbReference type="InterPro" id="IPR018060">
    <property type="entry name" value="HTH_AraC"/>
</dbReference>
<evidence type="ECO:0000256" key="1">
    <source>
        <dbReference type="ARBA" id="ARBA00023015"/>
    </source>
</evidence>
<feature type="transmembrane region" description="Helical" evidence="5">
    <location>
        <begin position="140"/>
        <end position="160"/>
    </location>
</feature>
<dbReference type="EMBL" id="FQWQ01000002">
    <property type="protein sequence ID" value="SHH23601.1"/>
    <property type="molecule type" value="Genomic_DNA"/>
</dbReference>
<sequence length="695" mass="80376">MADALLPESDFLIELTAVVEKNIANEQFGVSELADEMSMSRSNLLRKVKKETKLSVSQLINQVRLKRGMELLRKTSQNVSEVSHQVGFNSTSYFIKCFREYYGYPPGEVGKRDNTTPAETAIVPESNREFPVTHQKKVRLAWVAGAVGILALAVAGYFFWPGTNHNGKGPEKSIAVLPFKNDSNDSSNVYLVNGLMEATLNNLQKIQDLRVISRTSVEKYRNASRSIPEMAKELNVKYFVEGSGQKLGDRIVLNIQLIDGETDKHLWSKQYRREAKDIFELQEEVAKNITQEIEVIITPEEASRIGKKPTEDAVAYDYYLKGRDLFYRSGPKDLEESIPWFRKAVEKDPKFSLAYATATMVYYYLDIFNTQKRYTAEVDDFAEKAILYDARSAESMIAKALSFAQKHQYELSVPYLEKALEYDPHSGLVLHFLTEFYNIHVPHPPKYLEYAIRKVKADKGADSTTVSFGYFHLSNALLQNGFLDEALKYNQKALQLDPKNFFAGYVNDYIHYAQDRDPKKAAERLRKRWRKATTRFDILQEIGKMDFIQRDYAGAASCYDSATATMKMFGLDIFKHEYLRIGVAYVLAGQKEKGEDYIRQFKDYADQNHTMYKDLHLAMYYSYEGDTNKGMELFKRFTNEQDNFLYWLLLIPTDPIADNLKKHPGFDAVMKEIERKYWKMHEEMKEKWEDDFKNL</sequence>
<dbReference type="PROSITE" id="PS50005">
    <property type="entry name" value="TPR"/>
    <property type="match status" value="2"/>
</dbReference>
<keyword evidence="5" id="KW-0812">Transmembrane</keyword>
<evidence type="ECO:0000256" key="5">
    <source>
        <dbReference type="SAM" id="Phobius"/>
    </source>
</evidence>
<keyword evidence="5" id="KW-1133">Transmembrane helix</keyword>
<keyword evidence="4" id="KW-0802">TPR repeat</keyword>
<dbReference type="PROSITE" id="PS01124">
    <property type="entry name" value="HTH_ARAC_FAMILY_2"/>
    <property type="match status" value="1"/>
</dbReference>
<evidence type="ECO:0000313" key="7">
    <source>
        <dbReference type="EMBL" id="SHH23601.1"/>
    </source>
</evidence>
<dbReference type="RefSeq" id="WP_073136066.1">
    <property type="nucleotide sequence ID" value="NZ_FQWQ01000002.1"/>
</dbReference>
<dbReference type="PANTHER" id="PTHR43280">
    <property type="entry name" value="ARAC-FAMILY TRANSCRIPTIONAL REGULATOR"/>
    <property type="match status" value="1"/>
</dbReference>
<feature type="repeat" description="TPR" evidence="4">
    <location>
        <begin position="393"/>
        <end position="426"/>
    </location>
</feature>
<dbReference type="SMART" id="SM00028">
    <property type="entry name" value="TPR"/>
    <property type="match status" value="4"/>
</dbReference>
<dbReference type="InterPro" id="IPR009057">
    <property type="entry name" value="Homeodomain-like_sf"/>
</dbReference>
<gene>
    <name evidence="7" type="ORF">SAMN04488109_3298</name>
</gene>
<name>A0A1M5RBG7_9BACT</name>
<dbReference type="AlphaFoldDB" id="A0A1M5RBG7"/>
<dbReference type="Gene3D" id="3.40.50.10070">
    <property type="entry name" value="TolB, N-terminal domain"/>
    <property type="match status" value="1"/>
</dbReference>
<dbReference type="InterPro" id="IPR018062">
    <property type="entry name" value="HTH_AraC-typ_CS"/>
</dbReference>
<dbReference type="PANTHER" id="PTHR43280:SF2">
    <property type="entry name" value="HTH-TYPE TRANSCRIPTIONAL REGULATOR EXSA"/>
    <property type="match status" value="1"/>
</dbReference>
<dbReference type="GO" id="GO:0003700">
    <property type="term" value="F:DNA-binding transcription factor activity"/>
    <property type="evidence" value="ECO:0007669"/>
    <property type="project" value="InterPro"/>
</dbReference>
<dbReference type="SUPFAM" id="SSF46689">
    <property type="entry name" value="Homeodomain-like"/>
    <property type="match status" value="1"/>
</dbReference>
<evidence type="ECO:0000313" key="8">
    <source>
        <dbReference type="Proteomes" id="UP000184212"/>
    </source>
</evidence>
<dbReference type="GO" id="GO:0043565">
    <property type="term" value="F:sequence-specific DNA binding"/>
    <property type="evidence" value="ECO:0007669"/>
    <property type="project" value="InterPro"/>
</dbReference>
<dbReference type="InterPro" id="IPR011990">
    <property type="entry name" value="TPR-like_helical_dom_sf"/>
</dbReference>